<evidence type="ECO:0000256" key="2">
    <source>
        <dbReference type="SAM" id="Phobius"/>
    </source>
</evidence>
<comment type="caution">
    <text evidence="3">The sequence shown here is derived from an EMBL/GenBank/DDBJ whole genome shotgun (WGS) entry which is preliminary data.</text>
</comment>
<accession>A0A9K3KYK5</accession>
<protein>
    <submittedName>
        <fullName evidence="3">Uncharacterized protein</fullName>
    </submittedName>
</protein>
<evidence type="ECO:0000313" key="3">
    <source>
        <dbReference type="EMBL" id="KAG7351862.1"/>
    </source>
</evidence>
<feature type="compositionally biased region" description="Polar residues" evidence="1">
    <location>
        <begin position="1"/>
        <end position="13"/>
    </location>
</feature>
<dbReference type="OrthoDB" id="196637at2759"/>
<dbReference type="Proteomes" id="UP000693970">
    <property type="component" value="Unassembled WGS sequence"/>
</dbReference>
<evidence type="ECO:0000256" key="1">
    <source>
        <dbReference type="SAM" id="MobiDB-lite"/>
    </source>
</evidence>
<gene>
    <name evidence="3" type="ORF">IV203_007910</name>
</gene>
<proteinExistence type="predicted"/>
<feature type="transmembrane region" description="Helical" evidence="2">
    <location>
        <begin position="41"/>
        <end position="59"/>
    </location>
</feature>
<dbReference type="AlphaFoldDB" id="A0A9K3KYK5"/>
<feature type="region of interest" description="Disordered" evidence="1">
    <location>
        <begin position="1"/>
        <end position="20"/>
    </location>
</feature>
<dbReference type="EMBL" id="JAGRRH010000017">
    <property type="protein sequence ID" value="KAG7351862.1"/>
    <property type="molecule type" value="Genomic_DNA"/>
</dbReference>
<keyword evidence="2" id="KW-1133">Transmembrane helix</keyword>
<evidence type="ECO:0000313" key="4">
    <source>
        <dbReference type="Proteomes" id="UP000693970"/>
    </source>
</evidence>
<name>A0A9K3KYK5_9STRA</name>
<keyword evidence="2" id="KW-0472">Membrane</keyword>
<reference evidence="3" key="1">
    <citation type="journal article" date="2021" name="Sci. Rep.">
        <title>Diploid genomic architecture of Nitzschia inconspicua, an elite biomass production diatom.</title>
        <authorList>
            <person name="Oliver A."/>
            <person name="Podell S."/>
            <person name="Pinowska A."/>
            <person name="Traller J.C."/>
            <person name="Smith S.R."/>
            <person name="McClure R."/>
            <person name="Beliaev A."/>
            <person name="Bohutskyi P."/>
            <person name="Hill E.A."/>
            <person name="Rabines A."/>
            <person name="Zheng H."/>
            <person name="Allen L.Z."/>
            <person name="Kuo A."/>
            <person name="Grigoriev I.V."/>
            <person name="Allen A.E."/>
            <person name="Hazlebeck D."/>
            <person name="Allen E.E."/>
        </authorList>
    </citation>
    <scope>NUCLEOTIDE SEQUENCE</scope>
    <source>
        <strain evidence="3">Hildebrandi</strain>
    </source>
</reference>
<keyword evidence="2" id="KW-0812">Transmembrane</keyword>
<reference evidence="3" key="2">
    <citation type="submission" date="2021-04" db="EMBL/GenBank/DDBJ databases">
        <authorList>
            <person name="Podell S."/>
        </authorList>
    </citation>
    <scope>NUCLEOTIDE SEQUENCE</scope>
    <source>
        <strain evidence="3">Hildebrandi</strain>
    </source>
</reference>
<sequence length="201" mass="21428">MSTNSSYQHSTINRGHVDEENAHATLPQEERTVNNKRSSPFLILAGVVVLSALFVATSMHTSSSRSAGDSIPLLGMAKVRSCTFKECFGNSCNQEAAPFICLRHNGGPHMGCSPIPWTPETCDDDCDLSGCSSLEVPSDTESCKGVSCGKEWCAGGQVCPGAASYQCQDGSARFGCSTDPLHWTLRTDEQACSKCCDTKSC</sequence>
<organism evidence="3 4">
    <name type="scientific">Nitzschia inconspicua</name>
    <dbReference type="NCBI Taxonomy" id="303405"/>
    <lineage>
        <taxon>Eukaryota</taxon>
        <taxon>Sar</taxon>
        <taxon>Stramenopiles</taxon>
        <taxon>Ochrophyta</taxon>
        <taxon>Bacillariophyta</taxon>
        <taxon>Bacillariophyceae</taxon>
        <taxon>Bacillariophycidae</taxon>
        <taxon>Bacillariales</taxon>
        <taxon>Bacillariaceae</taxon>
        <taxon>Nitzschia</taxon>
    </lineage>
</organism>
<keyword evidence="4" id="KW-1185">Reference proteome</keyword>